<feature type="region of interest" description="Disordered" evidence="2">
    <location>
        <begin position="66"/>
        <end position="195"/>
    </location>
</feature>
<feature type="chain" id="PRO_5043332775" evidence="3">
    <location>
        <begin position="17"/>
        <end position="290"/>
    </location>
</feature>
<dbReference type="SUPFAM" id="SSF50685">
    <property type="entry name" value="Barwin-like endoglucanases"/>
    <property type="match status" value="1"/>
</dbReference>
<evidence type="ECO:0000313" key="6">
    <source>
        <dbReference type="Proteomes" id="UP000256601"/>
    </source>
</evidence>
<gene>
    <name evidence="5" type="ORF">B0I71DRAFT_128102</name>
</gene>
<dbReference type="Pfam" id="PF03330">
    <property type="entry name" value="DPBB_1"/>
    <property type="match status" value="1"/>
</dbReference>
<dbReference type="OMA" id="WETVTDI"/>
<protein>
    <submittedName>
        <fullName evidence="5">RlpA-like double-psi beta-barrel-protein domain-containing protein-containing protein</fullName>
    </submittedName>
</protein>
<dbReference type="Proteomes" id="UP000256601">
    <property type="component" value="Unassembled WGS sequence"/>
</dbReference>
<evidence type="ECO:0000259" key="4">
    <source>
        <dbReference type="Pfam" id="PF03330"/>
    </source>
</evidence>
<dbReference type="InterPro" id="IPR009009">
    <property type="entry name" value="RlpA-like_DPBB"/>
</dbReference>
<evidence type="ECO:0000256" key="1">
    <source>
        <dbReference type="ARBA" id="ARBA00022729"/>
    </source>
</evidence>
<dbReference type="AlphaFoldDB" id="A0A371CCF0"/>
<sequence>MKFSIVSMALLSQVLAAPIAAEAGLAKRAVVTVKNTNVIYVKNVVYVDQNGTPYKTEVVPYTTEAQIEQPTEAPAAPAPEAPAAAPTSEAAPAPAPSSEAPAPAPTPEAPKSAEQPLPAPSPSPANFAADEKPEAAPSPSPAPEPTTSEAAPAPAPEPTTSEAPAPTTSEAAPEPSPSAPSTGGGSGDHTGEATFYDTGMGSCGITSTDSDFIVALNKDMWQAGMIDGNPNHNTLCGKKLTAHRGGKSVTVTVTDMCPGCASGDLDLSPAAFNALASPSEGRVGVSWSWN</sequence>
<dbReference type="InterPro" id="IPR051477">
    <property type="entry name" value="Expansin_CellWall"/>
</dbReference>
<dbReference type="VEuPathDB" id="FungiDB:YALI0_E17941g"/>
<feature type="compositionally biased region" description="Low complexity" evidence="2">
    <location>
        <begin position="145"/>
        <end position="173"/>
    </location>
</feature>
<evidence type="ECO:0000313" key="5">
    <source>
        <dbReference type="EMBL" id="RDW27955.1"/>
    </source>
</evidence>
<dbReference type="Gene3D" id="2.40.40.10">
    <property type="entry name" value="RlpA-like domain"/>
    <property type="match status" value="1"/>
</dbReference>
<dbReference type="EMBL" id="KZ858957">
    <property type="protein sequence ID" value="RDW27955.1"/>
    <property type="molecule type" value="Genomic_DNA"/>
</dbReference>
<accession>A0A371CCF0</accession>
<dbReference type="PANTHER" id="PTHR31836">
    <property type="match status" value="1"/>
</dbReference>
<keyword evidence="1 3" id="KW-0732">Signal</keyword>
<feature type="domain" description="RlpA-like protein double-psi beta-barrel" evidence="4">
    <location>
        <begin position="231"/>
        <end position="286"/>
    </location>
</feature>
<dbReference type="CDD" id="cd22191">
    <property type="entry name" value="DPBB_RlpA_EXP_N-like"/>
    <property type="match status" value="1"/>
</dbReference>
<evidence type="ECO:0000256" key="2">
    <source>
        <dbReference type="SAM" id="MobiDB-lite"/>
    </source>
</evidence>
<feature type="compositionally biased region" description="Low complexity" evidence="2">
    <location>
        <begin position="81"/>
        <end position="101"/>
    </location>
</feature>
<organism evidence="5 6">
    <name type="scientific">Yarrowia lipolytica</name>
    <name type="common">Candida lipolytica</name>
    <dbReference type="NCBI Taxonomy" id="4952"/>
    <lineage>
        <taxon>Eukaryota</taxon>
        <taxon>Fungi</taxon>
        <taxon>Dikarya</taxon>
        <taxon>Ascomycota</taxon>
        <taxon>Saccharomycotina</taxon>
        <taxon>Dipodascomycetes</taxon>
        <taxon>Dipodascales</taxon>
        <taxon>Dipodascales incertae sedis</taxon>
        <taxon>Yarrowia</taxon>
    </lineage>
</organism>
<dbReference type="InterPro" id="IPR036908">
    <property type="entry name" value="RlpA-like_sf"/>
</dbReference>
<reference evidence="5 6" key="1">
    <citation type="submission" date="2018-07" db="EMBL/GenBank/DDBJ databases">
        <title>Draft Genome Assemblies for Five Robust Yarrowia lipolytica Strains Exhibiting High Lipid Production and Pentose Sugar Utilization and Sugar Alcohol Secretion from Undetoxified Lignocellulosic Biomass Hydrolysates.</title>
        <authorList>
            <consortium name="DOE Joint Genome Institute"/>
            <person name="Walker C."/>
            <person name="Ryu S."/>
            <person name="Na H."/>
            <person name="Zane M."/>
            <person name="LaButti K."/>
            <person name="Lipzen A."/>
            <person name="Haridas S."/>
            <person name="Barry K."/>
            <person name="Grigoriev I.V."/>
            <person name="Quarterman J."/>
            <person name="Slininger P."/>
            <person name="Dien B."/>
            <person name="Trinh C.T."/>
        </authorList>
    </citation>
    <scope>NUCLEOTIDE SEQUENCE [LARGE SCALE GENOMIC DNA]</scope>
    <source>
        <strain evidence="5 6">YB392</strain>
    </source>
</reference>
<dbReference type="OrthoDB" id="623670at2759"/>
<dbReference type="VEuPathDB" id="FungiDB:YALI1_E21282g"/>
<name>A0A371CCF0_YARLL</name>
<proteinExistence type="predicted"/>
<evidence type="ECO:0000256" key="3">
    <source>
        <dbReference type="SAM" id="SignalP"/>
    </source>
</evidence>
<feature type="signal peptide" evidence="3">
    <location>
        <begin position="1"/>
        <end position="16"/>
    </location>
</feature>
<dbReference type="PANTHER" id="PTHR31836:SF28">
    <property type="entry name" value="SRCR DOMAIN-CONTAINING PROTEIN-RELATED"/>
    <property type="match status" value="1"/>
</dbReference>